<accession>A0ACC7NZ83</accession>
<dbReference type="Proteomes" id="UP001631969">
    <property type="component" value="Unassembled WGS sequence"/>
</dbReference>
<evidence type="ECO:0000313" key="2">
    <source>
        <dbReference type="Proteomes" id="UP001631969"/>
    </source>
</evidence>
<keyword evidence="2" id="KW-1185">Reference proteome</keyword>
<protein>
    <submittedName>
        <fullName evidence="1">CheR family methyltransferase</fullName>
    </submittedName>
</protein>
<dbReference type="EMBL" id="JBJURJ010000005">
    <property type="protein sequence ID" value="MFM9328367.1"/>
    <property type="molecule type" value="Genomic_DNA"/>
</dbReference>
<keyword evidence="1" id="KW-0489">Methyltransferase</keyword>
<proteinExistence type="predicted"/>
<evidence type="ECO:0000313" key="1">
    <source>
        <dbReference type="EMBL" id="MFM9328367.1"/>
    </source>
</evidence>
<sequence>MRPDYDVVYPPDEAETAGSHEKLEIQLLLQAIYQAYGYDFRNYAYDSIRRRILHAMQVMGERTISGFIPRILHDPRQLFLLLDLLIVSVSEMYRDPSMFKEFREKVIPFLRTYPYIRIWHAGCSRGEEVLSMAILLEEEGVYDKARIYATDIDEGALTLAREGQYPLSIMEKFAVNYRLAGGTRDFSEYYTVEHNEARFRPTLLRNVVYASHNLVTDHSFNEFNVIMCRNVMIYFDRQLQNRVHQLFYDSLAMFGFLSLGSPETVSNFAGSDCYEPINEKEKLYRRIK</sequence>
<reference evidence="1" key="1">
    <citation type="submission" date="2024-12" db="EMBL/GenBank/DDBJ databases">
        <authorList>
            <person name="Wu N."/>
        </authorList>
    </citation>
    <scope>NUCLEOTIDE SEQUENCE</scope>
    <source>
        <strain evidence="1">P15</strain>
    </source>
</reference>
<name>A0ACC7NZ83_9BACL</name>
<comment type="caution">
    <text evidence="1">The sequence shown here is derived from an EMBL/GenBank/DDBJ whole genome shotgun (WGS) entry which is preliminary data.</text>
</comment>
<keyword evidence="1" id="KW-0808">Transferase</keyword>
<gene>
    <name evidence="1" type="ORF">ACI1P1_08725</name>
</gene>
<organism evidence="1 2">
    <name type="scientific">Paenibacillus mesotrionivorans</name>
    <dbReference type="NCBI Taxonomy" id="3160968"/>
    <lineage>
        <taxon>Bacteria</taxon>
        <taxon>Bacillati</taxon>
        <taxon>Bacillota</taxon>
        <taxon>Bacilli</taxon>
        <taxon>Bacillales</taxon>
        <taxon>Paenibacillaceae</taxon>
        <taxon>Paenibacillus</taxon>
    </lineage>
</organism>